<gene>
    <name evidence="2" type="ORF">JW744_02685</name>
</gene>
<evidence type="ECO:0000256" key="1">
    <source>
        <dbReference type="SAM" id="Phobius"/>
    </source>
</evidence>
<dbReference type="AlphaFoldDB" id="A0A938YUF4"/>
<protein>
    <submittedName>
        <fullName evidence="2">Uncharacterized protein</fullName>
    </submittedName>
</protein>
<keyword evidence="1" id="KW-0472">Membrane</keyword>
<name>A0A938YUF4_9ARCH</name>
<sequence length="181" mass="19494">MVFNFFLAFLTGFSAKAADELSETKSKLWPKLAFIAALAYGLLAGYLVSDSPEFSTLFLAVICAVLLSGKIDNRQHQLGVSAFILAVAFFGLPAIHPLLFAFLLVLGFLDEILNNVSDKLEASAKGPKSFALKIFGLRILMELGCIAVGLATANWFYLIAIAMFDAGYIISGKLCSILATQ</sequence>
<keyword evidence="1" id="KW-0812">Transmembrane</keyword>
<keyword evidence="1" id="KW-1133">Transmembrane helix</keyword>
<feature type="transmembrane region" description="Helical" evidence="1">
    <location>
        <begin position="54"/>
        <end position="71"/>
    </location>
</feature>
<evidence type="ECO:0000313" key="2">
    <source>
        <dbReference type="EMBL" id="MBN2067349.1"/>
    </source>
</evidence>
<feature type="transmembrane region" description="Helical" evidence="1">
    <location>
        <begin position="83"/>
        <end position="109"/>
    </location>
</feature>
<proteinExistence type="predicted"/>
<dbReference type="Proteomes" id="UP000809243">
    <property type="component" value="Unassembled WGS sequence"/>
</dbReference>
<dbReference type="EMBL" id="JAFGDB010000042">
    <property type="protein sequence ID" value="MBN2067349.1"/>
    <property type="molecule type" value="Genomic_DNA"/>
</dbReference>
<reference evidence="2" key="1">
    <citation type="submission" date="2021-01" db="EMBL/GenBank/DDBJ databases">
        <title>Active Sulfur Cycling in an Early Earth Analoge.</title>
        <authorList>
            <person name="Hahn C.R."/>
            <person name="Youssef N.H."/>
            <person name="Elshahed M."/>
        </authorList>
    </citation>
    <scope>NUCLEOTIDE SEQUENCE</scope>
    <source>
        <strain evidence="2">Zod_Metabat.1151</strain>
    </source>
</reference>
<feature type="transmembrane region" description="Helical" evidence="1">
    <location>
        <begin position="28"/>
        <end position="47"/>
    </location>
</feature>
<accession>A0A938YUF4</accession>
<feature type="transmembrane region" description="Helical" evidence="1">
    <location>
        <begin position="130"/>
        <end position="150"/>
    </location>
</feature>
<organism evidence="2 3">
    <name type="scientific">Candidatus Iainarchaeum sp</name>
    <dbReference type="NCBI Taxonomy" id="3101447"/>
    <lineage>
        <taxon>Archaea</taxon>
        <taxon>Candidatus Iainarchaeota</taxon>
        <taxon>Candidatus Iainarchaeia</taxon>
        <taxon>Candidatus Iainarchaeales</taxon>
        <taxon>Candidatus Iainarchaeaceae</taxon>
        <taxon>Candidatus Iainarchaeum</taxon>
    </lineage>
</organism>
<comment type="caution">
    <text evidence="2">The sequence shown here is derived from an EMBL/GenBank/DDBJ whole genome shotgun (WGS) entry which is preliminary data.</text>
</comment>
<evidence type="ECO:0000313" key="3">
    <source>
        <dbReference type="Proteomes" id="UP000809243"/>
    </source>
</evidence>